<dbReference type="AlphaFoldDB" id="A0A196S5E7"/>
<dbReference type="InterPro" id="IPR036322">
    <property type="entry name" value="WD40_repeat_dom_sf"/>
</dbReference>
<dbReference type="OrthoDB" id="6363363at2759"/>
<feature type="compositionally biased region" description="Pro residues" evidence="1">
    <location>
        <begin position="197"/>
        <end position="212"/>
    </location>
</feature>
<dbReference type="Proteomes" id="UP000078348">
    <property type="component" value="Unassembled WGS sequence"/>
</dbReference>
<evidence type="ECO:0000256" key="1">
    <source>
        <dbReference type="SAM" id="MobiDB-lite"/>
    </source>
</evidence>
<name>A0A196S5E7_BLAHN</name>
<dbReference type="SUPFAM" id="SSF50978">
    <property type="entry name" value="WD40 repeat-like"/>
    <property type="match status" value="1"/>
</dbReference>
<accession>A0A196S5E7</accession>
<feature type="region of interest" description="Disordered" evidence="1">
    <location>
        <begin position="187"/>
        <end position="212"/>
    </location>
</feature>
<keyword evidence="3" id="KW-1185">Reference proteome</keyword>
<organism evidence="2 3">
    <name type="scientific">Blastocystis sp. subtype 1 (strain ATCC 50177 / NandII)</name>
    <dbReference type="NCBI Taxonomy" id="478820"/>
    <lineage>
        <taxon>Eukaryota</taxon>
        <taxon>Sar</taxon>
        <taxon>Stramenopiles</taxon>
        <taxon>Bigyra</taxon>
        <taxon>Opalozoa</taxon>
        <taxon>Opalinata</taxon>
        <taxon>Blastocystidae</taxon>
        <taxon>Blastocystis</taxon>
    </lineage>
</organism>
<sequence>MVWNWKKNETLAYTQIMQNVMISSLDWHPTYVYLLYITPREEIVLITCGTAVYLWSYTKNLLVNLFPNSLLKYQYAFFYGDGKNFIASHENLINREQVKTFTICKYHLVKDKYTGTTVVYGCKDITTHSSVNCSNGIHFSKNGDYAFITVCEGSSFATQLPTMPVIPSATLSQLHAFSQNAPRSQHSSIFPSLVNQPPAPSTPPSAPRLPPLVTPPLLPHSASENGNPLFPVPARPFAQPPPEPVIRPQPVLQFQQIHVANTRAQPFFYPRYIAKVSLVGNGPGQIVSKFKIPDNMMVSSLQISPSNDYILAAYRLRGSDHDANYSPVLFHVYRQLDWRLYYEAVGHNDNANIAVWSPMMDGIVVGTEKGKLIIFRSVIKGLSKAESSETNAT</sequence>
<evidence type="ECO:0000313" key="2">
    <source>
        <dbReference type="EMBL" id="OAO12315.1"/>
    </source>
</evidence>
<evidence type="ECO:0000313" key="3">
    <source>
        <dbReference type="Proteomes" id="UP000078348"/>
    </source>
</evidence>
<gene>
    <name evidence="2" type="ORF">AV274_6037</name>
</gene>
<dbReference type="EMBL" id="LXWW01000554">
    <property type="protein sequence ID" value="OAO12315.1"/>
    <property type="molecule type" value="Genomic_DNA"/>
</dbReference>
<protein>
    <submittedName>
        <fullName evidence="2">Uncharacterized protein</fullName>
    </submittedName>
</protein>
<proteinExistence type="predicted"/>
<comment type="caution">
    <text evidence="2">The sequence shown here is derived from an EMBL/GenBank/DDBJ whole genome shotgun (WGS) entry which is preliminary data.</text>
</comment>
<reference evidence="2 3" key="1">
    <citation type="submission" date="2016-05" db="EMBL/GenBank/DDBJ databases">
        <title>Nuclear genome of Blastocystis sp. subtype 1 NandII.</title>
        <authorList>
            <person name="Gentekaki E."/>
            <person name="Curtis B."/>
            <person name="Stairs C."/>
            <person name="Eme L."/>
            <person name="Herman E."/>
            <person name="Klimes V."/>
            <person name="Arias M.C."/>
            <person name="Elias M."/>
            <person name="Hilliou F."/>
            <person name="Klute M."/>
            <person name="Malik S.-B."/>
            <person name="Pightling A."/>
            <person name="Rachubinski R."/>
            <person name="Salas D."/>
            <person name="Schlacht A."/>
            <person name="Suga H."/>
            <person name="Archibald J."/>
            <person name="Ball S.G."/>
            <person name="Clark G."/>
            <person name="Dacks J."/>
            <person name="Van Der Giezen M."/>
            <person name="Tsaousis A."/>
            <person name="Roger A."/>
        </authorList>
    </citation>
    <scope>NUCLEOTIDE SEQUENCE [LARGE SCALE GENOMIC DNA]</scope>
    <source>
        <strain evidence="3">ATCC 50177 / NandII</strain>
    </source>
</reference>